<keyword evidence="1" id="KW-0732">Signal</keyword>
<proteinExistence type="predicted"/>
<evidence type="ECO:0000313" key="3">
    <source>
        <dbReference type="Proteomes" id="UP000307380"/>
    </source>
</evidence>
<dbReference type="EMBL" id="SSSN01000003">
    <property type="protein sequence ID" value="THG35762.1"/>
    <property type="molecule type" value="Genomic_DNA"/>
</dbReference>
<organism evidence="2 3">
    <name type="scientific">Orlajensenia flava</name>
    <dbReference type="NCBI Taxonomy" id="2565934"/>
    <lineage>
        <taxon>Bacteria</taxon>
        <taxon>Bacillati</taxon>
        <taxon>Actinomycetota</taxon>
        <taxon>Actinomycetes</taxon>
        <taxon>Micrococcales</taxon>
        <taxon>Microbacteriaceae</taxon>
        <taxon>Orlajensenia</taxon>
    </lineage>
</organism>
<evidence type="ECO:0000313" key="2">
    <source>
        <dbReference type="EMBL" id="THG35762.1"/>
    </source>
</evidence>
<dbReference type="OrthoDB" id="3267550at2"/>
<keyword evidence="3" id="KW-1185">Reference proteome</keyword>
<feature type="chain" id="PRO_5038423705" description="DNA modification methylase" evidence="1">
    <location>
        <begin position="23"/>
        <end position="158"/>
    </location>
</feature>
<dbReference type="RefSeq" id="WP_136423506.1">
    <property type="nucleotide sequence ID" value="NZ_OZ241748.1"/>
</dbReference>
<protein>
    <recommendedName>
        <fullName evidence="4">DNA modification methylase</fullName>
    </recommendedName>
</protein>
<reference evidence="2 3" key="1">
    <citation type="submission" date="2019-04" db="EMBL/GenBank/DDBJ databases">
        <authorList>
            <person name="Jiang L."/>
        </authorList>
    </citation>
    <scope>NUCLEOTIDE SEQUENCE [LARGE SCALE GENOMIC DNA]</scope>
    <source>
        <strain evidence="2 3">YIM 131861</strain>
    </source>
</reference>
<dbReference type="AlphaFoldDB" id="A0A4S4FZV6"/>
<comment type="caution">
    <text evidence="2">The sequence shown here is derived from an EMBL/GenBank/DDBJ whole genome shotgun (WGS) entry which is preliminary data.</text>
</comment>
<dbReference type="Proteomes" id="UP000307380">
    <property type="component" value="Unassembled WGS sequence"/>
</dbReference>
<evidence type="ECO:0000256" key="1">
    <source>
        <dbReference type="SAM" id="SignalP"/>
    </source>
</evidence>
<feature type="signal peptide" evidence="1">
    <location>
        <begin position="1"/>
        <end position="22"/>
    </location>
</feature>
<dbReference type="PROSITE" id="PS51257">
    <property type="entry name" value="PROKAR_LIPOPROTEIN"/>
    <property type="match status" value="1"/>
</dbReference>
<sequence>MRGRIASSVVIAAAILVGTAGCNMLAPQTTTKQYTASDGINTNVGSLDVRNVVIISDDGERGNLVFTVINNSDQKAALRVQYESHGSKDAMTVAVDAHETKQVGTPDATRTLTLEGMGSQPGSLFSVYFQTGQKPGSQILVPVLDGGLPEYADLVPAG</sequence>
<name>A0A4S4FZV6_9MICO</name>
<gene>
    <name evidence="2" type="ORF">E6C70_06960</name>
</gene>
<accession>A0A4S4FZV6</accession>
<evidence type="ECO:0008006" key="4">
    <source>
        <dbReference type="Google" id="ProtNLM"/>
    </source>
</evidence>